<dbReference type="KEGG" id="kphy:AOZ06_23570"/>
<dbReference type="Gene3D" id="2.70.50.50">
    <property type="entry name" value="chitin-binding protein cbp21"/>
    <property type="match status" value="1"/>
</dbReference>
<dbReference type="Proteomes" id="UP000063699">
    <property type="component" value="Chromosome"/>
</dbReference>
<evidence type="ECO:0000313" key="4">
    <source>
        <dbReference type="Proteomes" id="UP000063699"/>
    </source>
</evidence>
<organism evidence="3 4">
    <name type="scientific">Kibdelosporangium phytohabitans</name>
    <dbReference type="NCBI Taxonomy" id="860235"/>
    <lineage>
        <taxon>Bacteria</taxon>
        <taxon>Bacillati</taxon>
        <taxon>Actinomycetota</taxon>
        <taxon>Actinomycetes</taxon>
        <taxon>Pseudonocardiales</taxon>
        <taxon>Pseudonocardiaceae</taxon>
        <taxon>Kibdelosporangium</taxon>
    </lineage>
</organism>
<name>A0A0N7F3T0_9PSEU</name>
<protein>
    <submittedName>
        <fullName evidence="3">Cell wall protein</fullName>
    </submittedName>
</protein>
<dbReference type="InterPro" id="IPR014756">
    <property type="entry name" value="Ig_E-set"/>
</dbReference>
<evidence type="ECO:0000256" key="1">
    <source>
        <dbReference type="ARBA" id="ARBA00022729"/>
    </source>
</evidence>
<dbReference type="CDD" id="cd21177">
    <property type="entry name" value="LPMO_AA10"/>
    <property type="match status" value="1"/>
</dbReference>
<gene>
    <name evidence="3" type="ORF">AOZ06_23570</name>
</gene>
<sequence>MLKPRSAAVAALCGIGSVLWSLLVPVTPALAHGSMSNPTSRIYNCWRENPETPKSAACKAAVAVGDSWVVYDWDEVNLPNANGKHRQLIPDGKLCSAGRAKYQGFDLARADWVATKLPTGGAFTFRYAYTAAHPGLWELYVTRDGYDPTKLLRWSDLEPTPFYRQMNPPVSGGAYQLNAQIPAGKSGRHLIYAIWQRQLPDSAEAFYSCSDVIF</sequence>
<dbReference type="PANTHER" id="PTHR34823">
    <property type="entry name" value="GLCNAC-BINDING PROTEIN A"/>
    <property type="match status" value="1"/>
</dbReference>
<dbReference type="STRING" id="860235.AOZ06_23570"/>
<dbReference type="InterPro" id="IPR051024">
    <property type="entry name" value="GlcNAc_Chitin_IntDeg"/>
</dbReference>
<keyword evidence="1" id="KW-0732">Signal</keyword>
<evidence type="ECO:0000313" key="3">
    <source>
        <dbReference type="EMBL" id="ALG09487.1"/>
    </source>
</evidence>
<proteinExistence type="predicted"/>
<keyword evidence="4" id="KW-1185">Reference proteome</keyword>
<dbReference type="OrthoDB" id="5179374at2"/>
<dbReference type="PANTHER" id="PTHR34823:SF1">
    <property type="entry name" value="CHITIN-BINDING TYPE-4 DOMAIN-CONTAINING PROTEIN"/>
    <property type="match status" value="1"/>
</dbReference>
<reference evidence="3 4" key="1">
    <citation type="submission" date="2015-07" db="EMBL/GenBank/DDBJ databases">
        <title>Genome sequencing of Kibdelosporangium phytohabitans.</title>
        <authorList>
            <person name="Qin S."/>
            <person name="Xing K."/>
        </authorList>
    </citation>
    <scope>NUCLEOTIDE SEQUENCE [LARGE SCALE GENOMIC DNA]</scope>
    <source>
        <strain evidence="3 4">KLBMP1111</strain>
    </source>
</reference>
<dbReference type="RefSeq" id="WP_054291391.1">
    <property type="nucleotide sequence ID" value="NZ_CP012752.1"/>
</dbReference>
<accession>A0A0N7F3T0</accession>
<evidence type="ECO:0000259" key="2">
    <source>
        <dbReference type="Pfam" id="PF03067"/>
    </source>
</evidence>
<dbReference type="SUPFAM" id="SSF81296">
    <property type="entry name" value="E set domains"/>
    <property type="match status" value="1"/>
</dbReference>
<dbReference type="AlphaFoldDB" id="A0A0N7F3T0"/>
<dbReference type="InterPro" id="IPR004302">
    <property type="entry name" value="Cellulose/chitin-bd_N"/>
</dbReference>
<feature type="domain" description="Chitin-binding type-4" evidence="2">
    <location>
        <begin position="32"/>
        <end position="212"/>
    </location>
</feature>
<dbReference type="Pfam" id="PF03067">
    <property type="entry name" value="LPMO_10"/>
    <property type="match status" value="1"/>
</dbReference>
<dbReference type="EMBL" id="CP012752">
    <property type="protein sequence ID" value="ALG09487.1"/>
    <property type="molecule type" value="Genomic_DNA"/>
</dbReference>